<reference evidence="1" key="1">
    <citation type="journal article" date="2023" name="IScience">
        <title>Live-bearing cockroach genome reveals convergent evolutionary mechanisms linked to viviparity in insects and beyond.</title>
        <authorList>
            <person name="Fouks B."/>
            <person name="Harrison M.C."/>
            <person name="Mikhailova A.A."/>
            <person name="Marchal E."/>
            <person name="English S."/>
            <person name="Carruthers M."/>
            <person name="Jennings E.C."/>
            <person name="Chiamaka E.L."/>
            <person name="Frigard R.A."/>
            <person name="Pippel M."/>
            <person name="Attardo G.M."/>
            <person name="Benoit J.B."/>
            <person name="Bornberg-Bauer E."/>
            <person name="Tobe S.S."/>
        </authorList>
    </citation>
    <scope>NUCLEOTIDE SEQUENCE</scope>
    <source>
        <strain evidence="1">Stay&amp;Tobe</strain>
    </source>
</reference>
<dbReference type="Gene3D" id="1.25.10.10">
    <property type="entry name" value="Leucine-rich Repeat Variant"/>
    <property type="match status" value="1"/>
</dbReference>
<dbReference type="SUPFAM" id="SSF48371">
    <property type="entry name" value="ARM repeat"/>
    <property type="match status" value="1"/>
</dbReference>
<dbReference type="Proteomes" id="UP001233999">
    <property type="component" value="Unassembled WGS sequence"/>
</dbReference>
<comment type="caution">
    <text evidence="1">The sequence shown here is derived from an EMBL/GenBank/DDBJ whole genome shotgun (WGS) entry which is preliminary data.</text>
</comment>
<organism evidence="1 2">
    <name type="scientific">Diploptera punctata</name>
    <name type="common">Pacific beetle cockroach</name>
    <dbReference type="NCBI Taxonomy" id="6984"/>
    <lineage>
        <taxon>Eukaryota</taxon>
        <taxon>Metazoa</taxon>
        <taxon>Ecdysozoa</taxon>
        <taxon>Arthropoda</taxon>
        <taxon>Hexapoda</taxon>
        <taxon>Insecta</taxon>
        <taxon>Pterygota</taxon>
        <taxon>Neoptera</taxon>
        <taxon>Polyneoptera</taxon>
        <taxon>Dictyoptera</taxon>
        <taxon>Blattodea</taxon>
        <taxon>Blaberoidea</taxon>
        <taxon>Blaberidae</taxon>
        <taxon>Diplopterinae</taxon>
        <taxon>Diploptera</taxon>
    </lineage>
</organism>
<sequence length="193" mass="21938">MKVRWNACYAIGNIMRNSALYSDNFSWQNAVFTTLSKLVQDFRNFKVRINAALALCVPSCREYYGTYYISVWSALLNALDNSQNMEDFSEYKHRDNLLDQICLTLSHLASVATRDDLVLLHDVLTFHLDTLQNHLLKFHERVVPEKANALSSAASHAASLLQLPGLTSNQHSAAALLTSIFLHDKELHTYNMF</sequence>
<keyword evidence="2" id="KW-1185">Reference proteome</keyword>
<accession>A0AAD8ADD4</accession>
<dbReference type="InterPro" id="IPR016024">
    <property type="entry name" value="ARM-type_fold"/>
</dbReference>
<evidence type="ECO:0008006" key="3">
    <source>
        <dbReference type="Google" id="ProtNLM"/>
    </source>
</evidence>
<name>A0AAD8ADD4_DIPPU</name>
<dbReference type="InterPro" id="IPR011989">
    <property type="entry name" value="ARM-like"/>
</dbReference>
<gene>
    <name evidence="1" type="ORF">L9F63_012057</name>
</gene>
<proteinExistence type="predicted"/>
<dbReference type="AlphaFoldDB" id="A0AAD8ADD4"/>
<evidence type="ECO:0000313" key="2">
    <source>
        <dbReference type="Proteomes" id="UP001233999"/>
    </source>
</evidence>
<dbReference type="EMBL" id="JASPKZ010001954">
    <property type="protein sequence ID" value="KAJ9596932.1"/>
    <property type="molecule type" value="Genomic_DNA"/>
</dbReference>
<dbReference type="PANTHER" id="PTHR13366">
    <property type="entry name" value="MALARIA ANTIGEN-RELATED"/>
    <property type="match status" value="1"/>
</dbReference>
<reference evidence="1" key="2">
    <citation type="submission" date="2023-05" db="EMBL/GenBank/DDBJ databases">
        <authorList>
            <person name="Fouks B."/>
        </authorList>
    </citation>
    <scope>NUCLEOTIDE SEQUENCE</scope>
    <source>
        <strain evidence="1">Stay&amp;Tobe</strain>
        <tissue evidence="1">Testes</tissue>
    </source>
</reference>
<protein>
    <recommendedName>
        <fullName evidence="3">HEAT repeat-containing protein 6</fullName>
    </recommendedName>
</protein>
<dbReference type="PANTHER" id="PTHR13366:SF0">
    <property type="entry name" value="HEAT REPEAT-CONTAINING PROTEIN 6"/>
    <property type="match status" value="1"/>
</dbReference>
<dbReference type="InterPro" id="IPR052107">
    <property type="entry name" value="HEAT6"/>
</dbReference>
<evidence type="ECO:0000313" key="1">
    <source>
        <dbReference type="EMBL" id="KAJ9596932.1"/>
    </source>
</evidence>